<feature type="transmembrane region" description="Helical" evidence="2">
    <location>
        <begin position="60"/>
        <end position="78"/>
    </location>
</feature>
<feature type="compositionally biased region" description="Polar residues" evidence="1">
    <location>
        <begin position="22"/>
        <end position="33"/>
    </location>
</feature>
<organism evidence="3 4">
    <name type="scientific">Heracleum sosnowskyi</name>
    <dbReference type="NCBI Taxonomy" id="360622"/>
    <lineage>
        <taxon>Eukaryota</taxon>
        <taxon>Viridiplantae</taxon>
        <taxon>Streptophyta</taxon>
        <taxon>Embryophyta</taxon>
        <taxon>Tracheophyta</taxon>
        <taxon>Spermatophyta</taxon>
        <taxon>Magnoliopsida</taxon>
        <taxon>eudicotyledons</taxon>
        <taxon>Gunneridae</taxon>
        <taxon>Pentapetalae</taxon>
        <taxon>asterids</taxon>
        <taxon>campanulids</taxon>
        <taxon>Apiales</taxon>
        <taxon>Apiaceae</taxon>
        <taxon>Apioideae</taxon>
        <taxon>apioid superclade</taxon>
        <taxon>Tordylieae</taxon>
        <taxon>Tordyliinae</taxon>
        <taxon>Heracleum</taxon>
    </lineage>
</organism>
<keyword evidence="4" id="KW-1185">Reference proteome</keyword>
<gene>
    <name evidence="3" type="ORF">POM88_034341</name>
</gene>
<reference evidence="3" key="2">
    <citation type="submission" date="2023-05" db="EMBL/GenBank/DDBJ databases">
        <authorList>
            <person name="Schelkunov M.I."/>
        </authorList>
    </citation>
    <scope>NUCLEOTIDE SEQUENCE</scope>
    <source>
        <strain evidence="3">Hsosn_3</strain>
        <tissue evidence="3">Leaf</tissue>
    </source>
</reference>
<evidence type="ECO:0000256" key="2">
    <source>
        <dbReference type="SAM" id="Phobius"/>
    </source>
</evidence>
<feature type="region of interest" description="Disordered" evidence="1">
    <location>
        <begin position="1"/>
        <end position="33"/>
    </location>
</feature>
<evidence type="ECO:0000256" key="1">
    <source>
        <dbReference type="SAM" id="MobiDB-lite"/>
    </source>
</evidence>
<proteinExistence type="predicted"/>
<dbReference type="PANTHER" id="PTHR35297:SF2">
    <property type="entry name" value="PROTEIN, PUTATIVE-RELATED"/>
    <property type="match status" value="1"/>
</dbReference>
<evidence type="ECO:0000313" key="3">
    <source>
        <dbReference type="EMBL" id="KAK1368249.1"/>
    </source>
</evidence>
<dbReference type="PANTHER" id="PTHR35297">
    <property type="entry name" value="PROTEIN, PUTATIVE-RELATED"/>
    <property type="match status" value="1"/>
</dbReference>
<comment type="caution">
    <text evidence="3">The sequence shown here is derived from an EMBL/GenBank/DDBJ whole genome shotgun (WGS) entry which is preliminary data.</text>
</comment>
<dbReference type="Proteomes" id="UP001237642">
    <property type="component" value="Unassembled WGS sequence"/>
</dbReference>
<reference evidence="3" key="1">
    <citation type="submission" date="2023-02" db="EMBL/GenBank/DDBJ databases">
        <title>Genome of toxic invasive species Heracleum sosnowskyi carries increased number of genes despite the absence of recent whole-genome duplications.</title>
        <authorList>
            <person name="Schelkunov M."/>
            <person name="Shtratnikova V."/>
            <person name="Makarenko M."/>
            <person name="Klepikova A."/>
            <person name="Omelchenko D."/>
            <person name="Novikova G."/>
            <person name="Obukhova E."/>
            <person name="Bogdanov V."/>
            <person name="Penin A."/>
            <person name="Logacheva M."/>
        </authorList>
    </citation>
    <scope>NUCLEOTIDE SEQUENCE</scope>
    <source>
        <strain evidence="3">Hsosn_3</strain>
        <tissue evidence="3">Leaf</tissue>
    </source>
</reference>
<sequence>MHRQSLSSPNSKLHSPHGGLLTNPNNNNIDLTTDTSQLAAGNDVDELRKSLKPQKSSEKLIHIIPMLVIFCFLILYLSSHDPSQKEVASFNGFKRNSKPIDIEISSEIDDFGGLLEMGKKSDVVAIRSMRNLQEIDKKQSQSSRVHRKFGDF</sequence>
<feature type="compositionally biased region" description="Polar residues" evidence="1">
    <location>
        <begin position="1"/>
        <end position="13"/>
    </location>
</feature>
<dbReference type="EMBL" id="JAUIZM010000008">
    <property type="protein sequence ID" value="KAK1368249.1"/>
    <property type="molecule type" value="Genomic_DNA"/>
</dbReference>
<keyword evidence="2" id="KW-0472">Membrane</keyword>
<keyword evidence="2" id="KW-1133">Transmembrane helix</keyword>
<evidence type="ECO:0000313" key="4">
    <source>
        <dbReference type="Proteomes" id="UP001237642"/>
    </source>
</evidence>
<accession>A0AAD8HL13</accession>
<protein>
    <submittedName>
        <fullName evidence="3">Uncharacterized protein</fullName>
    </submittedName>
</protein>
<dbReference type="AlphaFoldDB" id="A0AAD8HL13"/>
<name>A0AAD8HL13_9APIA</name>
<keyword evidence="2" id="KW-0812">Transmembrane</keyword>